<dbReference type="OrthoDB" id="8326226at2"/>
<comment type="caution">
    <text evidence="2">The sequence shown here is derived from an EMBL/GenBank/DDBJ whole genome shotgun (WGS) entry which is preliminary data.</text>
</comment>
<dbReference type="InterPro" id="IPR011104">
    <property type="entry name" value="Hpr_kin/Pase_C"/>
</dbReference>
<dbReference type="Pfam" id="PF07475">
    <property type="entry name" value="Hpr_kinase_C"/>
    <property type="match status" value="1"/>
</dbReference>
<protein>
    <submittedName>
        <fullName evidence="2">Hpr(Ser) kinase/phosphatase</fullName>
    </submittedName>
</protein>
<sequence length="162" mass="17087">MTDARERINRHATAIVIGSTGIAFIGPPGAGKSECALACLRAAGTYGLFSRLIADDQIFVSAANGRIIAETPQTIAGQIEVRGTGIARLPYISAAVIDFAVSLVRPDTAERMPPVNQRWAVTKTRTLPQINLTWPSPDPLSRLMAACPGLETGQPAVPGLLV</sequence>
<evidence type="ECO:0000313" key="3">
    <source>
        <dbReference type="Proteomes" id="UP000295097"/>
    </source>
</evidence>
<gene>
    <name evidence="2" type="ORF">EDC90_1002106</name>
</gene>
<keyword evidence="3" id="KW-1185">Reference proteome</keyword>
<dbReference type="EMBL" id="SMAR01000002">
    <property type="protein sequence ID" value="TCT44557.1"/>
    <property type="molecule type" value="Genomic_DNA"/>
</dbReference>
<organism evidence="2 3">
    <name type="scientific">Martelella mediterranea</name>
    <dbReference type="NCBI Taxonomy" id="293089"/>
    <lineage>
        <taxon>Bacteria</taxon>
        <taxon>Pseudomonadati</taxon>
        <taxon>Pseudomonadota</taxon>
        <taxon>Alphaproteobacteria</taxon>
        <taxon>Hyphomicrobiales</taxon>
        <taxon>Aurantimonadaceae</taxon>
        <taxon>Martelella</taxon>
    </lineage>
</organism>
<keyword evidence="2" id="KW-0418">Kinase</keyword>
<accession>A0A4R3NWV1</accession>
<feature type="domain" description="HPr kinase/phosphorylase C-terminal" evidence="1">
    <location>
        <begin position="6"/>
        <end position="87"/>
    </location>
</feature>
<dbReference type="RefSeq" id="WP_132307999.1">
    <property type="nucleotide sequence ID" value="NZ_SMAR01000002.1"/>
</dbReference>
<reference evidence="2 3" key="1">
    <citation type="submission" date="2019-03" db="EMBL/GenBank/DDBJ databases">
        <title>Freshwater and sediment microbial communities from various areas in North America, analyzing microbe dynamics in response to fracking.</title>
        <authorList>
            <person name="Lamendella R."/>
        </authorList>
    </citation>
    <scope>NUCLEOTIDE SEQUENCE [LARGE SCALE GENOMIC DNA]</scope>
    <source>
        <strain evidence="2 3">175.2</strain>
    </source>
</reference>
<dbReference type="CDD" id="cd01918">
    <property type="entry name" value="HprK_C"/>
    <property type="match status" value="1"/>
</dbReference>
<dbReference type="GO" id="GO:0006109">
    <property type="term" value="P:regulation of carbohydrate metabolic process"/>
    <property type="evidence" value="ECO:0007669"/>
    <property type="project" value="InterPro"/>
</dbReference>
<dbReference type="AlphaFoldDB" id="A0A4R3NWV1"/>
<keyword evidence="2" id="KW-0808">Transferase</keyword>
<dbReference type="InterPro" id="IPR027417">
    <property type="entry name" value="P-loop_NTPase"/>
</dbReference>
<dbReference type="SUPFAM" id="SSF53795">
    <property type="entry name" value="PEP carboxykinase-like"/>
    <property type="match status" value="1"/>
</dbReference>
<name>A0A4R3NWV1_9HYPH</name>
<dbReference type="GO" id="GO:0005524">
    <property type="term" value="F:ATP binding"/>
    <property type="evidence" value="ECO:0007669"/>
    <property type="project" value="InterPro"/>
</dbReference>
<proteinExistence type="predicted"/>
<dbReference type="Proteomes" id="UP000295097">
    <property type="component" value="Unassembled WGS sequence"/>
</dbReference>
<dbReference type="Gene3D" id="3.40.50.300">
    <property type="entry name" value="P-loop containing nucleotide triphosphate hydrolases"/>
    <property type="match status" value="1"/>
</dbReference>
<dbReference type="GO" id="GO:0000155">
    <property type="term" value="F:phosphorelay sensor kinase activity"/>
    <property type="evidence" value="ECO:0007669"/>
    <property type="project" value="InterPro"/>
</dbReference>
<evidence type="ECO:0000313" key="2">
    <source>
        <dbReference type="EMBL" id="TCT44557.1"/>
    </source>
</evidence>
<evidence type="ECO:0000259" key="1">
    <source>
        <dbReference type="Pfam" id="PF07475"/>
    </source>
</evidence>